<evidence type="ECO:0000259" key="2">
    <source>
        <dbReference type="Pfam" id="PF09557"/>
    </source>
</evidence>
<dbReference type="InterPro" id="IPR052967">
    <property type="entry name" value="Stress_Response_Assoc"/>
</dbReference>
<dbReference type="STRING" id="937777.Deipe_1742"/>
<dbReference type="RefSeq" id="WP_015235566.1">
    <property type="nucleotide sequence ID" value="NC_019793.1"/>
</dbReference>
<gene>
    <name evidence="3" type="ordered locus">Deipe_1742</name>
</gene>
<organism evidence="3 4">
    <name type="scientific">Deinococcus peraridilitoris (strain DSM 19664 / LMG 22246 / CIP 109416 / KR-200)</name>
    <dbReference type="NCBI Taxonomy" id="937777"/>
    <lineage>
        <taxon>Bacteria</taxon>
        <taxon>Thermotogati</taxon>
        <taxon>Deinococcota</taxon>
        <taxon>Deinococci</taxon>
        <taxon>Deinococcales</taxon>
        <taxon>Deinococcaceae</taxon>
        <taxon>Deinococcus</taxon>
    </lineage>
</organism>
<name>L0A094_DEIPD</name>
<dbReference type="OrthoDB" id="74113at2"/>
<evidence type="ECO:0000313" key="4">
    <source>
        <dbReference type="Proteomes" id="UP000010467"/>
    </source>
</evidence>
<dbReference type="PANTHER" id="PTHR38463:SF1">
    <property type="entry name" value="STRESS RESPONSE PROTEIN YSNF"/>
    <property type="match status" value="1"/>
</dbReference>
<dbReference type="HOGENOM" id="CLU_1493885_0_0_0"/>
<dbReference type="eggNOG" id="COG3861">
    <property type="taxonomic scope" value="Bacteria"/>
</dbReference>
<keyword evidence="4" id="KW-1185">Reference proteome</keyword>
<feature type="compositionally biased region" description="Basic and acidic residues" evidence="1">
    <location>
        <begin position="148"/>
        <end position="180"/>
    </location>
</feature>
<protein>
    <recommendedName>
        <fullName evidence="2">DUF2382 domain-containing protein</fullName>
    </recommendedName>
</protein>
<dbReference type="AlphaFoldDB" id="L0A094"/>
<dbReference type="EMBL" id="CP003382">
    <property type="protein sequence ID" value="AFZ67261.1"/>
    <property type="molecule type" value="Genomic_DNA"/>
</dbReference>
<dbReference type="Pfam" id="PF09557">
    <property type="entry name" value="DUF2382"/>
    <property type="match status" value="1"/>
</dbReference>
<feature type="domain" description="DUF2382" evidence="2">
    <location>
        <begin position="28"/>
        <end position="137"/>
    </location>
</feature>
<evidence type="ECO:0000313" key="3">
    <source>
        <dbReference type="EMBL" id="AFZ67261.1"/>
    </source>
</evidence>
<dbReference type="Proteomes" id="UP000010467">
    <property type="component" value="Chromosome"/>
</dbReference>
<proteinExistence type="predicted"/>
<dbReference type="KEGG" id="dpd:Deipe_1742"/>
<accession>L0A094</accession>
<reference evidence="4" key="1">
    <citation type="submission" date="2012-03" db="EMBL/GenBank/DDBJ databases">
        <title>Complete sequence of chromosome of Deinococcus peraridilitoris DSM 19664.</title>
        <authorList>
            <person name="Lucas S."/>
            <person name="Copeland A."/>
            <person name="Lapidus A."/>
            <person name="Glavina del Rio T."/>
            <person name="Dalin E."/>
            <person name="Tice H."/>
            <person name="Bruce D."/>
            <person name="Goodwin L."/>
            <person name="Pitluck S."/>
            <person name="Peters L."/>
            <person name="Mikhailova N."/>
            <person name="Lu M."/>
            <person name="Kyrpides N."/>
            <person name="Mavromatis K."/>
            <person name="Ivanova N."/>
            <person name="Brettin T."/>
            <person name="Detter J.C."/>
            <person name="Han C."/>
            <person name="Larimer F."/>
            <person name="Land M."/>
            <person name="Hauser L."/>
            <person name="Markowitz V."/>
            <person name="Cheng J.-F."/>
            <person name="Hugenholtz P."/>
            <person name="Woyke T."/>
            <person name="Wu D."/>
            <person name="Pukall R."/>
            <person name="Steenblock K."/>
            <person name="Brambilla E."/>
            <person name="Klenk H.-P."/>
            <person name="Eisen J.A."/>
        </authorList>
    </citation>
    <scope>NUCLEOTIDE SEQUENCE [LARGE SCALE GENOMIC DNA]</scope>
    <source>
        <strain evidence="4">DSM 19664 / LMG 22246 / CIP 109416 / KR-200</strain>
    </source>
</reference>
<feature type="region of interest" description="Disordered" evidence="1">
    <location>
        <begin position="147"/>
        <end position="180"/>
    </location>
</feature>
<sequence length="180" mass="20151">MNERREQGVQGQVGTEGTGLVEEVARFELLEERALVEKRREVAGRVQIRRMVERHTETLTVELLTETLVIEVAPGSSGVTIDGEALLEGQTREIVTYREEAVVTKRPVVSEEVRLFKRGVTNEERFNVELGREILRVHEVDLQTDAVIGRHEGDSTERDSAGRGRMSGERLTGDSGGDLR</sequence>
<dbReference type="PANTHER" id="PTHR38463">
    <property type="entry name" value="STRESS RESPONSE PROTEIN YSNF"/>
    <property type="match status" value="1"/>
</dbReference>
<dbReference type="PATRIC" id="fig|937777.3.peg.1743"/>
<dbReference type="InterPro" id="IPR019060">
    <property type="entry name" value="DUF2382"/>
</dbReference>
<evidence type="ECO:0000256" key="1">
    <source>
        <dbReference type="SAM" id="MobiDB-lite"/>
    </source>
</evidence>